<dbReference type="RefSeq" id="WP_020516278.1">
    <property type="nucleotide sequence ID" value="NZ_JBIAZU010000008.1"/>
</dbReference>
<dbReference type="CDD" id="cd00093">
    <property type="entry name" value="HTH_XRE"/>
    <property type="match status" value="1"/>
</dbReference>
<dbReference type="Pfam" id="PF13560">
    <property type="entry name" value="HTH_31"/>
    <property type="match status" value="1"/>
</dbReference>
<evidence type="ECO:0000313" key="4">
    <source>
        <dbReference type="Proteomes" id="UP001602245"/>
    </source>
</evidence>
<evidence type="ECO:0000256" key="1">
    <source>
        <dbReference type="SAM" id="MobiDB-lite"/>
    </source>
</evidence>
<reference evidence="3 4" key="1">
    <citation type="submission" date="2024-10" db="EMBL/GenBank/DDBJ databases">
        <title>The Natural Products Discovery Center: Release of the First 8490 Sequenced Strains for Exploring Actinobacteria Biosynthetic Diversity.</title>
        <authorList>
            <person name="Kalkreuter E."/>
            <person name="Kautsar S.A."/>
            <person name="Yang D."/>
            <person name="Bader C.D."/>
            <person name="Teijaro C.N."/>
            <person name="Fluegel L."/>
            <person name="Davis C.M."/>
            <person name="Simpson J.R."/>
            <person name="Lauterbach L."/>
            <person name="Steele A.D."/>
            <person name="Gui C."/>
            <person name="Meng S."/>
            <person name="Li G."/>
            <person name="Viehrig K."/>
            <person name="Ye F."/>
            <person name="Su P."/>
            <person name="Kiefer A.F."/>
            <person name="Nichols A."/>
            <person name="Cepeda A.J."/>
            <person name="Yan W."/>
            <person name="Fan B."/>
            <person name="Jiang Y."/>
            <person name="Adhikari A."/>
            <person name="Zheng C.-J."/>
            <person name="Schuster L."/>
            <person name="Cowan T.M."/>
            <person name="Smanski M.J."/>
            <person name="Chevrette M.G."/>
            <person name="De Carvalho L.P.S."/>
            <person name="Shen B."/>
        </authorList>
    </citation>
    <scope>NUCLEOTIDE SEQUENCE [LARGE SCALE GENOMIC DNA]</scope>
    <source>
        <strain evidence="3 4">NPDC000087</strain>
    </source>
</reference>
<dbReference type="Pfam" id="PF19054">
    <property type="entry name" value="DUF5753"/>
    <property type="match status" value="1"/>
</dbReference>
<dbReference type="SUPFAM" id="SSF47413">
    <property type="entry name" value="lambda repressor-like DNA-binding domains"/>
    <property type="match status" value="1"/>
</dbReference>
<dbReference type="Gene3D" id="1.10.260.40">
    <property type="entry name" value="lambda repressor-like DNA-binding domains"/>
    <property type="match status" value="1"/>
</dbReference>
<dbReference type="EMBL" id="JBIAZU010000008">
    <property type="protein sequence ID" value="MFF5296075.1"/>
    <property type="molecule type" value="Genomic_DNA"/>
</dbReference>
<feature type="region of interest" description="Disordered" evidence="1">
    <location>
        <begin position="1"/>
        <end position="24"/>
    </location>
</feature>
<sequence length="298" mass="33863">MPRHDQTRERASGTPVSADAEGPALRRRRLGAELKRCREVAGLTQEQVSRRFEWHAAKVTRIETARVAVTPRDVKDLLDLYKVRDGEYREALTQLARAGRERAWWSEYRDLVPVGEFTRLEADASVMRNWEPVVVPGLLQTEGYKRALFSASPGNPRAHVDRMVSFSLARQRRLTDDRPLMLSALMDESVIHRRIGGAGVMAGQLRHLVAVSRLPTVDLRILPYDAGEHPLLGTAVAILEFQDAADLNVVYVEQYRGTHHFVKDQAEVARCQEHFRQLTEKCLDERRTIELIERALGG</sequence>
<accession>A0ABW6WS84</accession>
<dbReference type="InterPro" id="IPR043917">
    <property type="entry name" value="DUF5753"/>
</dbReference>
<dbReference type="SMART" id="SM00530">
    <property type="entry name" value="HTH_XRE"/>
    <property type="match status" value="1"/>
</dbReference>
<comment type="caution">
    <text evidence="3">The sequence shown here is derived from an EMBL/GenBank/DDBJ whole genome shotgun (WGS) entry which is preliminary data.</text>
</comment>
<dbReference type="InterPro" id="IPR001387">
    <property type="entry name" value="Cro/C1-type_HTH"/>
</dbReference>
<keyword evidence="4" id="KW-1185">Reference proteome</keyword>
<feature type="domain" description="HTH cro/C1-type" evidence="2">
    <location>
        <begin position="34"/>
        <end position="89"/>
    </location>
</feature>
<proteinExistence type="predicted"/>
<gene>
    <name evidence="3" type="ORF">ACFY35_42135</name>
</gene>
<evidence type="ECO:0000313" key="3">
    <source>
        <dbReference type="EMBL" id="MFF5296075.1"/>
    </source>
</evidence>
<feature type="compositionally biased region" description="Basic and acidic residues" evidence="1">
    <location>
        <begin position="1"/>
        <end position="11"/>
    </location>
</feature>
<organism evidence="3 4">
    <name type="scientific">Paractinoplanes globisporus</name>
    <dbReference type="NCBI Taxonomy" id="113565"/>
    <lineage>
        <taxon>Bacteria</taxon>
        <taxon>Bacillati</taxon>
        <taxon>Actinomycetota</taxon>
        <taxon>Actinomycetes</taxon>
        <taxon>Micromonosporales</taxon>
        <taxon>Micromonosporaceae</taxon>
        <taxon>Paractinoplanes</taxon>
    </lineage>
</organism>
<protein>
    <submittedName>
        <fullName evidence="3">Helix-turn-helix domain-containing protein</fullName>
    </submittedName>
</protein>
<evidence type="ECO:0000259" key="2">
    <source>
        <dbReference type="PROSITE" id="PS50943"/>
    </source>
</evidence>
<dbReference type="InterPro" id="IPR010982">
    <property type="entry name" value="Lambda_DNA-bd_dom_sf"/>
</dbReference>
<dbReference type="Proteomes" id="UP001602245">
    <property type="component" value="Unassembled WGS sequence"/>
</dbReference>
<name>A0ABW6WS84_9ACTN</name>
<dbReference type="PROSITE" id="PS50943">
    <property type="entry name" value="HTH_CROC1"/>
    <property type="match status" value="1"/>
</dbReference>